<dbReference type="Pfam" id="PF13181">
    <property type="entry name" value="TPR_8"/>
    <property type="match status" value="2"/>
</dbReference>
<dbReference type="VEuPathDB" id="VectorBase:LLONM1_011861"/>
<evidence type="ECO:0000256" key="1">
    <source>
        <dbReference type="ARBA" id="ARBA00004496"/>
    </source>
</evidence>
<dbReference type="Proteomes" id="UP000092461">
    <property type="component" value="Unassembled WGS sequence"/>
</dbReference>
<dbReference type="InterPro" id="IPR051982">
    <property type="entry name" value="CiliaryAsmbly_MitoImport"/>
</dbReference>
<dbReference type="SUPFAM" id="SSF48452">
    <property type="entry name" value="TPR-like"/>
    <property type="match status" value="1"/>
</dbReference>
<dbReference type="VEuPathDB" id="VectorBase:LLOJ002654"/>
<dbReference type="GO" id="GO:0005829">
    <property type="term" value="C:cytosol"/>
    <property type="evidence" value="ECO:0007669"/>
    <property type="project" value="TreeGrafter"/>
</dbReference>
<dbReference type="InterPro" id="IPR019734">
    <property type="entry name" value="TPR_rpt"/>
</dbReference>
<protein>
    <recommendedName>
        <fullName evidence="9">Sperm-associated antigen 1</fullName>
    </recommendedName>
</protein>
<dbReference type="PANTHER" id="PTHR45984">
    <property type="entry name" value="RNA (RNA) POLYMERASE II ASSOCIATED PROTEIN HOMOLOG"/>
    <property type="match status" value="1"/>
</dbReference>
<organism evidence="7 8">
    <name type="scientific">Lutzomyia longipalpis</name>
    <name type="common">Sand fly</name>
    <dbReference type="NCBI Taxonomy" id="7200"/>
    <lineage>
        <taxon>Eukaryota</taxon>
        <taxon>Metazoa</taxon>
        <taxon>Ecdysozoa</taxon>
        <taxon>Arthropoda</taxon>
        <taxon>Hexapoda</taxon>
        <taxon>Insecta</taxon>
        <taxon>Pterygota</taxon>
        <taxon>Neoptera</taxon>
        <taxon>Endopterygota</taxon>
        <taxon>Diptera</taxon>
        <taxon>Nematocera</taxon>
        <taxon>Psychodoidea</taxon>
        <taxon>Psychodidae</taxon>
        <taxon>Lutzomyia</taxon>
        <taxon>Lutzomyia</taxon>
    </lineage>
</organism>
<dbReference type="PANTHER" id="PTHR45984:SF1">
    <property type="entry name" value="SPAG1 AXONEMAL DYNEIN ASSEMBLY FACTOR"/>
    <property type="match status" value="1"/>
</dbReference>
<feature type="region of interest" description="Disordered" evidence="6">
    <location>
        <begin position="123"/>
        <end position="142"/>
    </location>
</feature>
<dbReference type="PROSITE" id="PS50005">
    <property type="entry name" value="TPR"/>
    <property type="match status" value="1"/>
</dbReference>
<evidence type="ECO:0008006" key="9">
    <source>
        <dbReference type="Google" id="ProtNLM"/>
    </source>
</evidence>
<dbReference type="EMBL" id="AJWK01008659">
    <property type="status" value="NOT_ANNOTATED_CDS"/>
    <property type="molecule type" value="Genomic_DNA"/>
</dbReference>
<evidence type="ECO:0000313" key="7">
    <source>
        <dbReference type="EnsemblMetazoa" id="LLOJ002654-PA"/>
    </source>
</evidence>
<evidence type="ECO:0000313" key="8">
    <source>
        <dbReference type="Proteomes" id="UP000092461"/>
    </source>
</evidence>
<proteinExistence type="predicted"/>
<evidence type="ECO:0000256" key="2">
    <source>
        <dbReference type="ARBA" id="ARBA00022490"/>
    </source>
</evidence>
<keyword evidence="8" id="KW-1185">Reference proteome</keyword>
<name>A0A1B0CE84_LUTLO</name>
<reference evidence="7" key="1">
    <citation type="submission" date="2020-05" db="UniProtKB">
        <authorList>
            <consortium name="EnsemblMetazoa"/>
        </authorList>
    </citation>
    <scope>IDENTIFICATION</scope>
    <source>
        <strain evidence="7">Jacobina</strain>
    </source>
</reference>
<dbReference type="AlphaFoldDB" id="A0A1B0CE84"/>
<dbReference type="GO" id="GO:0006626">
    <property type="term" value="P:protein targeting to mitochondrion"/>
    <property type="evidence" value="ECO:0007669"/>
    <property type="project" value="TreeGrafter"/>
</dbReference>
<comment type="subcellular location">
    <subcellularLocation>
        <location evidence="1">Cytoplasm</location>
    </subcellularLocation>
</comment>
<sequence>MVKEGKKTLLEKWEIPINHLDFDYVKQCTNPKELEKIYKILQSGEEGYYPELTKCTEEHLRALKPNSKVFRTEAPVLKKDHLDQETFQQIRQNLTKFSLSAKEKEKEVEGNPKKLKIEYPEVRQPKAPPQNGGKLDKNPADRIKSHEYEKWDKYDADAEMVKMDLQEEIQKERAERQKSQKKVVIEEIVNPIWNKMTKSEREELALKHKIKGNEYFKTKDFEEAHREYSKCIDIEPSAIAYNNRAIANIKLDRLREAIEDCDACLRVEPKNLKALMRKAQALELDDCKRSALEVLQEILKIDPENAAAKKSAEKLRKEIPSPLTGAFRMKIEDIPEELPEELSEELPEVQDVDFSKLIIPNRIVKSKMAAVAQNLGKI</sequence>
<dbReference type="GO" id="GO:0031072">
    <property type="term" value="F:heat shock protein binding"/>
    <property type="evidence" value="ECO:0007669"/>
    <property type="project" value="TreeGrafter"/>
</dbReference>
<evidence type="ECO:0000256" key="3">
    <source>
        <dbReference type="ARBA" id="ARBA00022737"/>
    </source>
</evidence>
<dbReference type="GO" id="GO:0005739">
    <property type="term" value="C:mitochondrion"/>
    <property type="evidence" value="ECO:0007669"/>
    <property type="project" value="TreeGrafter"/>
</dbReference>
<keyword evidence="2" id="KW-0963">Cytoplasm</keyword>
<keyword evidence="4 5" id="KW-0802">TPR repeat</keyword>
<dbReference type="SMART" id="SM00028">
    <property type="entry name" value="TPR"/>
    <property type="match status" value="3"/>
</dbReference>
<dbReference type="InterPro" id="IPR011990">
    <property type="entry name" value="TPR-like_helical_dom_sf"/>
</dbReference>
<evidence type="ECO:0000256" key="6">
    <source>
        <dbReference type="SAM" id="MobiDB-lite"/>
    </source>
</evidence>
<accession>A0A1B0CE84</accession>
<evidence type="ECO:0000256" key="4">
    <source>
        <dbReference type="ARBA" id="ARBA00022803"/>
    </source>
</evidence>
<evidence type="ECO:0000256" key="5">
    <source>
        <dbReference type="PROSITE-ProRule" id="PRU00339"/>
    </source>
</evidence>
<dbReference type="EnsemblMetazoa" id="LLOJ002654-RA">
    <property type="protein sequence ID" value="LLOJ002654-PA"/>
    <property type="gene ID" value="LLOJ002654"/>
</dbReference>
<feature type="repeat" description="TPR" evidence="5">
    <location>
        <begin position="205"/>
        <end position="238"/>
    </location>
</feature>
<dbReference type="Gene3D" id="1.25.40.10">
    <property type="entry name" value="Tetratricopeptide repeat domain"/>
    <property type="match status" value="1"/>
</dbReference>
<keyword evidence="3" id="KW-0677">Repeat</keyword>